<protein>
    <submittedName>
        <fullName evidence="1">Mitochondrial PGP phosphatase</fullName>
    </submittedName>
</protein>
<dbReference type="Proteomes" id="UP000887226">
    <property type="component" value="Unassembled WGS sequence"/>
</dbReference>
<dbReference type="OrthoDB" id="198652at2759"/>
<sequence length="218" mass="24087">MEMNTLNVSATFNVFRLLTRPPLCLPHATVSTFNQLPVPLNAAFDKKYGKVDIRAVVLDKDNCFAWPKENGVYKPYEDHFQRLRTAYPGRRLLIVSNTAGALSLDTTLTLASAVTVSTGLHVLPHASKKPGCGADIMVYFAQHPETGVTRPEHVAVVGDRLSTDVMMANLMGSYAVWVKDGVVPREEIGVFARLEQKIGGWLQKKGYEAPVPESQFEE</sequence>
<comment type="caution">
    <text evidence="1">The sequence shown here is derived from an EMBL/GenBank/DDBJ whole genome shotgun (WGS) entry which is preliminary data.</text>
</comment>
<dbReference type="InterPro" id="IPR023214">
    <property type="entry name" value="HAD_sf"/>
</dbReference>
<dbReference type="InterPro" id="IPR010021">
    <property type="entry name" value="PGPP1/Gep4"/>
</dbReference>
<dbReference type="Gene3D" id="3.40.50.1000">
    <property type="entry name" value="HAD superfamily/HAD-like"/>
    <property type="match status" value="1"/>
</dbReference>
<dbReference type="EMBL" id="MU254555">
    <property type="protein sequence ID" value="KAG9240173.1"/>
    <property type="molecule type" value="Genomic_DNA"/>
</dbReference>
<dbReference type="NCBIfam" id="TIGR01668">
    <property type="entry name" value="YqeG_hyp_ppase"/>
    <property type="match status" value="1"/>
</dbReference>
<dbReference type="InterPro" id="IPR036412">
    <property type="entry name" value="HAD-like_sf"/>
</dbReference>
<reference evidence="1" key="1">
    <citation type="journal article" date="2021" name="IMA Fungus">
        <title>Genomic characterization of three marine fungi, including Emericellopsis atlantica sp. nov. with signatures of a generalist lifestyle and marine biomass degradation.</title>
        <authorList>
            <person name="Hagestad O.C."/>
            <person name="Hou L."/>
            <person name="Andersen J.H."/>
            <person name="Hansen E.H."/>
            <person name="Altermark B."/>
            <person name="Li C."/>
            <person name="Kuhnert E."/>
            <person name="Cox R.J."/>
            <person name="Crous P.W."/>
            <person name="Spatafora J.W."/>
            <person name="Lail K."/>
            <person name="Amirebrahimi M."/>
            <person name="Lipzen A."/>
            <person name="Pangilinan J."/>
            <person name="Andreopoulos W."/>
            <person name="Hayes R.D."/>
            <person name="Ng V."/>
            <person name="Grigoriev I.V."/>
            <person name="Jackson S.A."/>
            <person name="Sutton T.D.S."/>
            <person name="Dobson A.D.W."/>
            <person name="Rama T."/>
        </authorList>
    </citation>
    <scope>NUCLEOTIDE SEQUENCE</scope>
    <source>
        <strain evidence="1">TRa3180A</strain>
    </source>
</reference>
<keyword evidence="2" id="KW-1185">Reference proteome</keyword>
<dbReference type="AlphaFoldDB" id="A0A9P7YUE1"/>
<organism evidence="1 2">
    <name type="scientific">Calycina marina</name>
    <dbReference type="NCBI Taxonomy" id="1763456"/>
    <lineage>
        <taxon>Eukaryota</taxon>
        <taxon>Fungi</taxon>
        <taxon>Dikarya</taxon>
        <taxon>Ascomycota</taxon>
        <taxon>Pezizomycotina</taxon>
        <taxon>Leotiomycetes</taxon>
        <taxon>Helotiales</taxon>
        <taxon>Pezizellaceae</taxon>
        <taxon>Calycina</taxon>
    </lineage>
</organism>
<name>A0A9P7YUE1_9HELO</name>
<dbReference type="SUPFAM" id="SSF56784">
    <property type="entry name" value="HAD-like"/>
    <property type="match status" value="1"/>
</dbReference>
<dbReference type="GO" id="GO:0008962">
    <property type="term" value="F:phosphatidylglycerophosphatase activity"/>
    <property type="evidence" value="ECO:0007669"/>
    <property type="project" value="InterPro"/>
</dbReference>
<dbReference type="InterPro" id="IPR027706">
    <property type="entry name" value="PGP_Pase"/>
</dbReference>
<evidence type="ECO:0000313" key="2">
    <source>
        <dbReference type="Proteomes" id="UP000887226"/>
    </source>
</evidence>
<accession>A0A9P7YUE1</accession>
<dbReference type="Pfam" id="PF09419">
    <property type="entry name" value="PGP_phosphatase"/>
    <property type="match status" value="1"/>
</dbReference>
<proteinExistence type="predicted"/>
<dbReference type="FunFam" id="3.40.50.1000:FF:000165">
    <property type="entry name" value="HAD superfamily phosphatase"/>
    <property type="match status" value="1"/>
</dbReference>
<gene>
    <name evidence="1" type="ORF">BJ878DRAFT_430865</name>
</gene>
<evidence type="ECO:0000313" key="1">
    <source>
        <dbReference type="EMBL" id="KAG9240173.1"/>
    </source>
</evidence>